<proteinExistence type="predicted"/>
<dbReference type="Pfam" id="PF13649">
    <property type="entry name" value="Methyltransf_25"/>
    <property type="match status" value="1"/>
</dbReference>
<evidence type="ECO:0000259" key="1">
    <source>
        <dbReference type="Pfam" id="PF13649"/>
    </source>
</evidence>
<dbReference type="SUPFAM" id="SSF53335">
    <property type="entry name" value="S-adenosyl-L-methionine-dependent methyltransferases"/>
    <property type="match status" value="1"/>
</dbReference>
<dbReference type="KEGG" id="atl:Athai_20610"/>
<evidence type="ECO:0000313" key="2">
    <source>
        <dbReference type="EMBL" id="BCJ34558.1"/>
    </source>
</evidence>
<gene>
    <name evidence="2" type="ORF">Athai_20610</name>
</gene>
<protein>
    <recommendedName>
        <fullName evidence="1">Methyltransferase domain-containing protein</fullName>
    </recommendedName>
</protein>
<dbReference type="Gene3D" id="3.40.50.150">
    <property type="entry name" value="Vaccinia Virus protein VP39"/>
    <property type="match status" value="1"/>
</dbReference>
<dbReference type="AlphaFoldDB" id="A0A7R7DMW6"/>
<evidence type="ECO:0000313" key="3">
    <source>
        <dbReference type="Proteomes" id="UP000611640"/>
    </source>
</evidence>
<accession>A0A7R7DMW6</accession>
<keyword evidence="3" id="KW-1185">Reference proteome</keyword>
<dbReference type="InterPro" id="IPR041698">
    <property type="entry name" value="Methyltransf_25"/>
</dbReference>
<feature type="domain" description="Methyltransferase" evidence="1">
    <location>
        <begin position="44"/>
        <end position="134"/>
    </location>
</feature>
<dbReference type="EMBL" id="AP023355">
    <property type="protein sequence ID" value="BCJ34558.1"/>
    <property type="molecule type" value="Genomic_DNA"/>
</dbReference>
<reference evidence="2 3" key="1">
    <citation type="submission" date="2020-08" db="EMBL/GenBank/DDBJ databases">
        <title>Whole genome shotgun sequence of Actinocatenispora thailandica NBRC 105041.</title>
        <authorList>
            <person name="Komaki H."/>
            <person name="Tamura T."/>
        </authorList>
    </citation>
    <scope>NUCLEOTIDE SEQUENCE [LARGE SCALE GENOMIC DNA]</scope>
    <source>
        <strain evidence="2 3">NBRC 105041</strain>
    </source>
</reference>
<name>A0A7R7DMW6_9ACTN</name>
<dbReference type="RefSeq" id="WP_203961274.1">
    <property type="nucleotide sequence ID" value="NZ_AP023355.1"/>
</dbReference>
<organism evidence="2 3">
    <name type="scientific">Actinocatenispora thailandica</name>
    <dbReference type="NCBI Taxonomy" id="227318"/>
    <lineage>
        <taxon>Bacteria</taxon>
        <taxon>Bacillati</taxon>
        <taxon>Actinomycetota</taxon>
        <taxon>Actinomycetes</taxon>
        <taxon>Micromonosporales</taxon>
        <taxon>Micromonosporaceae</taxon>
        <taxon>Actinocatenispora</taxon>
    </lineage>
</organism>
<sequence>MADITEYYRRGGERTRLDAGAGLLEGLRTRDILARHLPAPPATILDVGGATGAYAGWLAAAGHRVHLVDPVPEHVAVAAALPGVTAAVGDARTLPQPDASVDAVLLLGPLYHLLERADRRRAWGEALRVVRPGGPVLAATISRFASLLDGVVRGYHGDPRFRAMVDRTLATGVHRNTGPGRTWFTDAYFHRPDEPAAEAREAGLAVDRVLAVEGAVWPLGDRLDELLADPDGAWLVLDQLRKVEAEPSLLGASSHLVTVAHRPAR</sequence>
<dbReference type="InterPro" id="IPR029063">
    <property type="entry name" value="SAM-dependent_MTases_sf"/>
</dbReference>
<dbReference type="CDD" id="cd02440">
    <property type="entry name" value="AdoMet_MTases"/>
    <property type="match status" value="1"/>
</dbReference>
<dbReference type="Proteomes" id="UP000611640">
    <property type="component" value="Chromosome"/>
</dbReference>